<dbReference type="SUPFAM" id="SSF46955">
    <property type="entry name" value="Putative DNA-binding domain"/>
    <property type="match status" value="1"/>
</dbReference>
<dbReference type="FunFam" id="3.30.930.10:FF:000022">
    <property type="entry name" value="Phenylalanine--tRNA ligase beta subunit"/>
    <property type="match status" value="1"/>
</dbReference>
<dbReference type="Pfam" id="PF03147">
    <property type="entry name" value="FDX-ACB"/>
    <property type="match status" value="1"/>
</dbReference>
<dbReference type="PANTHER" id="PTHR10947">
    <property type="entry name" value="PHENYLALANYL-TRNA SYNTHETASE BETA CHAIN AND LEUCINE-RICH REPEAT-CONTAINING PROTEIN 47"/>
    <property type="match status" value="1"/>
</dbReference>
<dbReference type="Gene3D" id="3.30.930.10">
    <property type="entry name" value="Bira Bifunctional Protein, Domain 2"/>
    <property type="match status" value="1"/>
</dbReference>
<dbReference type="FunFam" id="2.40.50.140:FF:000045">
    <property type="entry name" value="Phenylalanine--tRNA ligase beta subunit"/>
    <property type="match status" value="1"/>
</dbReference>
<dbReference type="FunFam" id="3.50.40.10:FF:000001">
    <property type="entry name" value="Phenylalanine--tRNA ligase beta subunit"/>
    <property type="match status" value="1"/>
</dbReference>
<comment type="cofactor">
    <cofactor evidence="15">
        <name>Mg(2+)</name>
        <dbReference type="ChEBI" id="CHEBI:18420"/>
    </cofactor>
    <text evidence="15">Binds 2 magnesium ions per tetramer.</text>
</comment>
<dbReference type="CDD" id="cd02796">
    <property type="entry name" value="tRNA_bind_bactPheRS"/>
    <property type="match status" value="1"/>
</dbReference>
<evidence type="ECO:0000256" key="9">
    <source>
        <dbReference type="ARBA" id="ARBA00022840"/>
    </source>
</evidence>
<dbReference type="SMART" id="SM00874">
    <property type="entry name" value="B5"/>
    <property type="match status" value="1"/>
</dbReference>
<dbReference type="NCBIfam" id="TIGR00472">
    <property type="entry name" value="pheT_bact"/>
    <property type="match status" value="1"/>
</dbReference>
<evidence type="ECO:0000313" key="21">
    <source>
        <dbReference type="Proteomes" id="UP000069697"/>
    </source>
</evidence>
<reference evidence="21" key="2">
    <citation type="submission" date="2016-01" db="EMBL/GenBank/DDBJ databases">
        <title>Draft Genome Sequence of Paenibacillus amylolyticus Heshi-A3 that Was Isolated from Fermented Rice Bran with Aging Salted Mackerel, Which Was Named Heshiko as Traditional Fermented Seafood in Japan.</title>
        <authorList>
            <person name="Akuzawa S."/>
            <person name="Nakagawa J."/>
            <person name="Kanekatsu T."/>
            <person name="Kubota E."/>
            <person name="Ohtake R."/>
            <person name="Suzuki T."/>
            <person name="Kanesaki Y."/>
        </authorList>
    </citation>
    <scope>NUCLEOTIDE SEQUENCE [LARGE SCALE GENOMIC DNA]</scope>
    <source>
        <strain evidence="21">Heshi-A3</strain>
    </source>
</reference>
<proteinExistence type="inferred from homology"/>
<evidence type="ECO:0000256" key="13">
    <source>
        <dbReference type="ARBA" id="ARBA00023146"/>
    </source>
</evidence>
<evidence type="ECO:0000256" key="4">
    <source>
        <dbReference type="ARBA" id="ARBA00022490"/>
    </source>
</evidence>
<dbReference type="InterPro" id="IPR020825">
    <property type="entry name" value="Phe-tRNA_synthase-like_B3/B4"/>
</dbReference>
<dbReference type="HAMAP" id="MF_00283">
    <property type="entry name" value="Phe_tRNA_synth_beta1"/>
    <property type="match status" value="1"/>
</dbReference>
<dbReference type="AlphaFoldDB" id="A0A117I0G4"/>
<keyword evidence="8 15" id="KW-0547">Nucleotide-binding</keyword>
<dbReference type="PROSITE" id="PS51483">
    <property type="entry name" value="B5"/>
    <property type="match status" value="1"/>
</dbReference>
<feature type="binding site" evidence="15">
    <location>
        <position position="474"/>
    </location>
    <ligand>
        <name>Mg(2+)</name>
        <dbReference type="ChEBI" id="CHEBI:18420"/>
        <note>shared with alpha subunit</note>
    </ligand>
</feature>
<dbReference type="FunFam" id="3.30.70.380:FF:000001">
    <property type="entry name" value="Phenylalanine--tRNA ligase beta subunit"/>
    <property type="match status" value="1"/>
</dbReference>
<dbReference type="SUPFAM" id="SSF56037">
    <property type="entry name" value="PheT/TilS domain"/>
    <property type="match status" value="1"/>
</dbReference>
<protein>
    <recommendedName>
        <fullName evidence="15">Phenylalanine--tRNA ligase beta subunit</fullName>
        <ecNumber evidence="15">6.1.1.20</ecNumber>
    </recommendedName>
    <alternativeName>
        <fullName evidence="15">Phenylalanyl-tRNA synthetase beta subunit</fullName>
        <shortName evidence="15">PheRS</shortName>
    </alternativeName>
</protein>
<dbReference type="PROSITE" id="PS51447">
    <property type="entry name" value="FDX_ACB"/>
    <property type="match status" value="1"/>
</dbReference>
<keyword evidence="13 15" id="KW-0030">Aminoacyl-tRNA synthetase</keyword>
<reference evidence="20 21" key="1">
    <citation type="journal article" date="2016" name="Genome Announc.">
        <title>Draft Genome Sequence of Paenibacillus amylolyticus Heshi-A3, Isolated from Fermented Rice Bran in a Japanese Fermented Seafood Dish.</title>
        <authorList>
            <person name="Akuzawa S."/>
            <person name="Nagaoka J."/>
            <person name="Kanekatsu M."/>
            <person name="Kubota E."/>
            <person name="Ohtake R."/>
            <person name="Suzuki T."/>
            <person name="Kanesaki Y."/>
        </authorList>
    </citation>
    <scope>NUCLEOTIDE SEQUENCE [LARGE SCALE GENOMIC DNA]</scope>
    <source>
        <strain evidence="20 21">Heshi-A3</strain>
    </source>
</reference>
<evidence type="ECO:0000256" key="3">
    <source>
        <dbReference type="ARBA" id="ARBA00011209"/>
    </source>
</evidence>
<dbReference type="NCBIfam" id="NF045760">
    <property type="entry name" value="YtpR"/>
    <property type="match status" value="1"/>
</dbReference>
<dbReference type="GO" id="GO:0005524">
    <property type="term" value="F:ATP binding"/>
    <property type="evidence" value="ECO:0007669"/>
    <property type="project" value="UniProtKB-UniRule"/>
</dbReference>
<keyword evidence="12 15" id="KW-0648">Protein biosynthesis</keyword>
<dbReference type="InterPro" id="IPR002547">
    <property type="entry name" value="tRNA-bd_dom"/>
</dbReference>
<feature type="domain" description="B5" evidence="19">
    <location>
        <begin position="411"/>
        <end position="487"/>
    </location>
</feature>
<dbReference type="GO" id="GO:0000287">
    <property type="term" value="F:magnesium ion binding"/>
    <property type="evidence" value="ECO:0007669"/>
    <property type="project" value="UniProtKB-UniRule"/>
</dbReference>
<sequence>MRVSTDWLSDYISLEGVTPQELAEKITRAGVEIDVVENRNKGVNKVVVGYVKSKEKHPDADKLNVCVIDAGQEEDLQIVCGAKNVDAGQKVVVALVGAKLPGGLDIKKAKLRGVVSLGMICSAKELGMNDKLLPKDQQEGILVLPEQTEVGTPISQVLGLDDHVLELDLTPNRSDCLSMRGAAYEVGAILGREVKLPSPKDQLVEVGDAAANHISVEIKAQEQCSHYAARYVTGIKLGASPLWMQNRLMAAGVRPINNIVDITNYVMLEYGQPLHAFDADKLEKGHIEVRMANEGETIVTLDGQERKLEPHMLLITDGVKPVAIAGVMGGENSEVSESTVNLLLESAKFDGGTVRKTSRQLGLRSEASMRFEKEVDPGAVITALDRAAELIQRYAEGEVHQGIVEAGAEAAEKRVIQLSLDRLNRYLGTDLSLLEVKTIFARLHFACGDADQGLLDVEVPTRRGDITLDVDLFEEIARLYGYDNIPTTWIEGPTTPGAYTRSQAMRRTIRGLLSGSGWQEMISYSFVHPDKATLFPALTKGSKAVKLAMPMSEDRSVLRTSILPQMLDAAVYNMNRKQDSLAVFEVGNVFFTEEDQLTKQPHEIPVLGLLLTGNRASQQWNVGAEKVDFFDLKGALEHLFAYVGLEQRIRLVANSPEGFHPGRSASVYLEGKDGGEGTLIGTLGQLHPELQQQYDLNDVYIAEIALESIYSEADADIRYRELPRFPAMERDIAVVVNEDIEAGDMLRAIRESAGELLQTVQVFDVFTGSKLGENKKSVAMALVYRNRERTLTDEEVTEVHARVVARLEEQFGAELRK</sequence>
<dbReference type="InterPro" id="IPR045060">
    <property type="entry name" value="Phe-tRNA-ligase_IIc_bsu"/>
</dbReference>
<dbReference type="Gene3D" id="2.40.50.140">
    <property type="entry name" value="Nucleic acid-binding proteins"/>
    <property type="match status" value="1"/>
</dbReference>
<keyword evidence="5 16" id="KW-0820">tRNA-binding</keyword>
<name>A0A117I0G4_PAEAM</name>
<dbReference type="Pfam" id="PF17759">
    <property type="entry name" value="tRNA_synthFbeta"/>
    <property type="match status" value="1"/>
</dbReference>
<dbReference type="GO" id="GO:0006432">
    <property type="term" value="P:phenylalanyl-tRNA aminoacylation"/>
    <property type="evidence" value="ECO:0007669"/>
    <property type="project" value="UniProtKB-UniRule"/>
</dbReference>
<dbReference type="GO" id="GO:0140096">
    <property type="term" value="F:catalytic activity, acting on a protein"/>
    <property type="evidence" value="ECO:0007669"/>
    <property type="project" value="UniProtKB-ARBA"/>
</dbReference>
<evidence type="ECO:0000256" key="1">
    <source>
        <dbReference type="ARBA" id="ARBA00004496"/>
    </source>
</evidence>
<keyword evidence="7 15" id="KW-0479">Metal-binding</keyword>
<keyword evidence="10 15" id="KW-0460">Magnesium</keyword>
<dbReference type="Proteomes" id="UP000069697">
    <property type="component" value="Unassembled WGS sequence"/>
</dbReference>
<dbReference type="InterPro" id="IPR005121">
    <property type="entry name" value="Fdx_antiC-bd"/>
</dbReference>
<keyword evidence="4 15" id="KW-0963">Cytoplasm</keyword>
<dbReference type="EC" id="6.1.1.20" evidence="15"/>
<evidence type="ECO:0000256" key="12">
    <source>
        <dbReference type="ARBA" id="ARBA00022917"/>
    </source>
</evidence>
<dbReference type="Pfam" id="PF01588">
    <property type="entry name" value="tRNA_bind"/>
    <property type="match status" value="1"/>
</dbReference>
<accession>A0A117I0G4</accession>
<dbReference type="InterPro" id="IPR041616">
    <property type="entry name" value="PheRS_beta_core"/>
</dbReference>
<dbReference type="SMART" id="SM00896">
    <property type="entry name" value="FDX-ACB"/>
    <property type="match status" value="1"/>
</dbReference>
<evidence type="ECO:0000256" key="7">
    <source>
        <dbReference type="ARBA" id="ARBA00022723"/>
    </source>
</evidence>
<evidence type="ECO:0000259" key="19">
    <source>
        <dbReference type="PROSITE" id="PS51483"/>
    </source>
</evidence>
<evidence type="ECO:0000259" key="18">
    <source>
        <dbReference type="PROSITE" id="PS51447"/>
    </source>
</evidence>
<dbReference type="InterPro" id="IPR045864">
    <property type="entry name" value="aa-tRNA-synth_II/BPL/LPL"/>
</dbReference>
<dbReference type="GO" id="GO:0004826">
    <property type="term" value="F:phenylalanine-tRNA ligase activity"/>
    <property type="evidence" value="ECO:0007669"/>
    <property type="project" value="UniProtKB-UniRule"/>
</dbReference>
<dbReference type="SUPFAM" id="SSF54991">
    <property type="entry name" value="Anticodon-binding domain of PheRS"/>
    <property type="match status" value="1"/>
</dbReference>
<dbReference type="PROSITE" id="PS50886">
    <property type="entry name" value="TRBD"/>
    <property type="match status" value="1"/>
</dbReference>
<feature type="binding site" evidence="15">
    <location>
        <position position="475"/>
    </location>
    <ligand>
        <name>Mg(2+)</name>
        <dbReference type="ChEBI" id="CHEBI:18420"/>
        <note>shared with alpha subunit</note>
    </ligand>
</feature>
<dbReference type="GO" id="GO:0000049">
    <property type="term" value="F:tRNA binding"/>
    <property type="evidence" value="ECO:0007669"/>
    <property type="project" value="UniProtKB-UniRule"/>
</dbReference>
<keyword evidence="6 15" id="KW-0436">Ligase</keyword>
<evidence type="ECO:0000259" key="17">
    <source>
        <dbReference type="PROSITE" id="PS50886"/>
    </source>
</evidence>
<comment type="caution">
    <text evidence="20">The sequence shown here is derived from an EMBL/GenBank/DDBJ whole genome shotgun (WGS) entry which is preliminary data.</text>
</comment>
<keyword evidence="9 15" id="KW-0067">ATP-binding</keyword>
<evidence type="ECO:0000256" key="10">
    <source>
        <dbReference type="ARBA" id="ARBA00022842"/>
    </source>
</evidence>
<dbReference type="Pfam" id="PF03484">
    <property type="entry name" value="B5"/>
    <property type="match status" value="1"/>
</dbReference>
<dbReference type="InterPro" id="IPR009061">
    <property type="entry name" value="DNA-bd_dom_put_sf"/>
</dbReference>
<evidence type="ECO:0000313" key="20">
    <source>
        <dbReference type="EMBL" id="GAS80580.1"/>
    </source>
</evidence>
<evidence type="ECO:0000256" key="2">
    <source>
        <dbReference type="ARBA" id="ARBA00008653"/>
    </source>
</evidence>
<evidence type="ECO:0000256" key="5">
    <source>
        <dbReference type="ARBA" id="ARBA00022555"/>
    </source>
</evidence>
<dbReference type="CDD" id="cd00769">
    <property type="entry name" value="PheRS_beta_core"/>
    <property type="match status" value="1"/>
</dbReference>
<dbReference type="Pfam" id="PF03483">
    <property type="entry name" value="B3_4"/>
    <property type="match status" value="1"/>
</dbReference>
<evidence type="ECO:0000256" key="15">
    <source>
        <dbReference type="HAMAP-Rule" id="MF_00283"/>
    </source>
</evidence>
<evidence type="ECO:0000256" key="6">
    <source>
        <dbReference type="ARBA" id="ARBA00022598"/>
    </source>
</evidence>
<feature type="domain" description="TRNA-binding" evidence="17">
    <location>
        <begin position="40"/>
        <end position="155"/>
    </location>
</feature>
<dbReference type="GO" id="GO:0009328">
    <property type="term" value="C:phenylalanine-tRNA ligase complex"/>
    <property type="evidence" value="ECO:0007669"/>
    <property type="project" value="TreeGrafter"/>
</dbReference>
<dbReference type="InterPro" id="IPR005146">
    <property type="entry name" value="B3/B4_tRNA-bd"/>
</dbReference>
<comment type="similarity">
    <text evidence="2 15">Belongs to the phenylalanyl-tRNA synthetase beta subunit family. Type 1 subfamily.</text>
</comment>
<dbReference type="Gene3D" id="3.50.40.10">
    <property type="entry name" value="Phenylalanyl-trna Synthetase, Chain B, domain 3"/>
    <property type="match status" value="1"/>
</dbReference>
<dbReference type="InterPro" id="IPR033714">
    <property type="entry name" value="tRNA_bind_bactPheRS"/>
</dbReference>
<comment type="subcellular location">
    <subcellularLocation>
        <location evidence="1 15">Cytoplasm</location>
    </subcellularLocation>
</comment>
<dbReference type="Gene3D" id="3.30.56.10">
    <property type="match status" value="2"/>
</dbReference>
<feature type="binding site" evidence="15">
    <location>
        <position position="465"/>
    </location>
    <ligand>
        <name>Mg(2+)</name>
        <dbReference type="ChEBI" id="CHEBI:18420"/>
        <note>shared with alpha subunit</note>
    </ligand>
</feature>
<dbReference type="SUPFAM" id="SSF55681">
    <property type="entry name" value="Class II aaRS and biotin synthetases"/>
    <property type="match status" value="1"/>
</dbReference>
<gene>
    <name evidence="15" type="primary">pheT</name>
    <name evidence="20" type="ORF">PAHA3_0651</name>
</gene>
<dbReference type="InterPro" id="IPR036690">
    <property type="entry name" value="Fdx_antiC-bd_sf"/>
</dbReference>
<dbReference type="InterPro" id="IPR004532">
    <property type="entry name" value="Phe-tRNA-ligase_IIc_bsu_bact"/>
</dbReference>
<dbReference type="InterPro" id="IPR012340">
    <property type="entry name" value="NA-bd_OB-fold"/>
</dbReference>
<feature type="binding site" evidence="15">
    <location>
        <position position="471"/>
    </location>
    <ligand>
        <name>Mg(2+)</name>
        <dbReference type="ChEBI" id="CHEBI:18420"/>
        <note>shared with alpha subunit</note>
    </ligand>
</feature>
<dbReference type="PANTHER" id="PTHR10947:SF0">
    <property type="entry name" value="PHENYLALANINE--TRNA LIGASE BETA SUBUNIT"/>
    <property type="match status" value="1"/>
</dbReference>
<evidence type="ECO:0000256" key="11">
    <source>
        <dbReference type="ARBA" id="ARBA00022884"/>
    </source>
</evidence>
<evidence type="ECO:0000256" key="14">
    <source>
        <dbReference type="ARBA" id="ARBA00049255"/>
    </source>
</evidence>
<feature type="domain" description="FDX-ACB" evidence="18">
    <location>
        <begin position="723"/>
        <end position="816"/>
    </location>
</feature>
<keyword evidence="11 16" id="KW-0694">RNA-binding</keyword>
<evidence type="ECO:0000256" key="16">
    <source>
        <dbReference type="PROSITE-ProRule" id="PRU00209"/>
    </source>
</evidence>
<comment type="subunit">
    <text evidence="3 15">Tetramer of two alpha and two beta subunits.</text>
</comment>
<dbReference type="SMART" id="SM00873">
    <property type="entry name" value="B3_4"/>
    <property type="match status" value="1"/>
</dbReference>
<dbReference type="InterPro" id="IPR005147">
    <property type="entry name" value="tRNA_synthase_B5-dom"/>
</dbReference>
<dbReference type="Gene3D" id="3.30.70.380">
    <property type="entry name" value="Ferrodoxin-fold anticodon-binding domain"/>
    <property type="match status" value="1"/>
</dbReference>
<dbReference type="RefSeq" id="WP_062833441.1">
    <property type="nucleotide sequence ID" value="NZ_BCNV01000001.1"/>
</dbReference>
<dbReference type="SUPFAM" id="SSF50249">
    <property type="entry name" value="Nucleic acid-binding proteins"/>
    <property type="match status" value="1"/>
</dbReference>
<organism evidence="20 21">
    <name type="scientific">Paenibacillus amylolyticus</name>
    <dbReference type="NCBI Taxonomy" id="1451"/>
    <lineage>
        <taxon>Bacteria</taxon>
        <taxon>Bacillati</taxon>
        <taxon>Bacillota</taxon>
        <taxon>Bacilli</taxon>
        <taxon>Bacillales</taxon>
        <taxon>Paenibacillaceae</taxon>
        <taxon>Paenibacillus</taxon>
    </lineage>
</organism>
<dbReference type="EMBL" id="BCNV01000001">
    <property type="protein sequence ID" value="GAS80580.1"/>
    <property type="molecule type" value="Genomic_DNA"/>
</dbReference>
<comment type="catalytic activity">
    <reaction evidence="14 15">
        <text>tRNA(Phe) + L-phenylalanine + ATP = L-phenylalanyl-tRNA(Phe) + AMP + diphosphate + H(+)</text>
        <dbReference type="Rhea" id="RHEA:19413"/>
        <dbReference type="Rhea" id="RHEA-COMP:9668"/>
        <dbReference type="Rhea" id="RHEA-COMP:9699"/>
        <dbReference type="ChEBI" id="CHEBI:15378"/>
        <dbReference type="ChEBI" id="CHEBI:30616"/>
        <dbReference type="ChEBI" id="CHEBI:33019"/>
        <dbReference type="ChEBI" id="CHEBI:58095"/>
        <dbReference type="ChEBI" id="CHEBI:78442"/>
        <dbReference type="ChEBI" id="CHEBI:78531"/>
        <dbReference type="ChEBI" id="CHEBI:456215"/>
        <dbReference type="EC" id="6.1.1.20"/>
    </reaction>
</comment>
<dbReference type="GO" id="GO:0016740">
    <property type="term" value="F:transferase activity"/>
    <property type="evidence" value="ECO:0007669"/>
    <property type="project" value="UniProtKB-ARBA"/>
</dbReference>
<evidence type="ECO:0000256" key="8">
    <source>
        <dbReference type="ARBA" id="ARBA00022741"/>
    </source>
</evidence>